<name>A0A1Y1ZTH1_9PLEO</name>
<dbReference type="AlphaFoldDB" id="A0A1Y1ZTH1"/>
<protein>
    <submittedName>
        <fullName evidence="1">Uncharacterized protein</fullName>
    </submittedName>
</protein>
<dbReference type="EMBL" id="MCFA01000041">
    <property type="protein sequence ID" value="ORY13534.1"/>
    <property type="molecule type" value="Genomic_DNA"/>
</dbReference>
<sequence length="273" mass="30640">MPIDILAHFVYGSGNLSRRLFAITQKRRRPRTVNREPGRAMQVSNTASILPTLISLLPHPAAFSPRYFLIPLIPLLPHPAHPATSLSHYSLTLLLPKISARLHRSYLCSLRIFTPLPQLNHVLSFFPSYKKPPSYPPPSSLHLHLHSFLKSINLQPDLYSSTPITVLHTTMHLTTLLTTLAFCSTTLVTGSPIDSANPGDPNAADTATTDLQNFCGAVYSEPNTRGDMAYIFSKYEWDPSPLPNYEQMKSHNVAKECRCKFESTGFWYKCIRP</sequence>
<proteinExistence type="predicted"/>
<keyword evidence="2" id="KW-1185">Reference proteome</keyword>
<comment type="caution">
    <text evidence="1">The sequence shown here is derived from an EMBL/GenBank/DDBJ whole genome shotgun (WGS) entry which is preliminary data.</text>
</comment>
<gene>
    <name evidence="1" type="ORF">BCR34DRAFT_613359</name>
</gene>
<organism evidence="1 2">
    <name type="scientific">Clohesyomyces aquaticus</name>
    <dbReference type="NCBI Taxonomy" id="1231657"/>
    <lineage>
        <taxon>Eukaryota</taxon>
        <taxon>Fungi</taxon>
        <taxon>Dikarya</taxon>
        <taxon>Ascomycota</taxon>
        <taxon>Pezizomycotina</taxon>
        <taxon>Dothideomycetes</taxon>
        <taxon>Pleosporomycetidae</taxon>
        <taxon>Pleosporales</taxon>
        <taxon>Lindgomycetaceae</taxon>
        <taxon>Clohesyomyces</taxon>
    </lineage>
</organism>
<evidence type="ECO:0000313" key="1">
    <source>
        <dbReference type="EMBL" id="ORY13534.1"/>
    </source>
</evidence>
<evidence type="ECO:0000313" key="2">
    <source>
        <dbReference type="Proteomes" id="UP000193144"/>
    </source>
</evidence>
<accession>A0A1Y1ZTH1</accession>
<dbReference type="Proteomes" id="UP000193144">
    <property type="component" value="Unassembled WGS sequence"/>
</dbReference>
<reference evidence="1 2" key="1">
    <citation type="submission" date="2016-07" db="EMBL/GenBank/DDBJ databases">
        <title>Pervasive Adenine N6-methylation of Active Genes in Fungi.</title>
        <authorList>
            <consortium name="DOE Joint Genome Institute"/>
            <person name="Mondo S.J."/>
            <person name="Dannebaum R.O."/>
            <person name="Kuo R.C."/>
            <person name="Labutti K."/>
            <person name="Haridas S."/>
            <person name="Kuo A."/>
            <person name="Salamov A."/>
            <person name="Ahrendt S.R."/>
            <person name="Lipzen A."/>
            <person name="Sullivan W."/>
            <person name="Andreopoulos W.B."/>
            <person name="Clum A."/>
            <person name="Lindquist E."/>
            <person name="Daum C."/>
            <person name="Ramamoorthy G.K."/>
            <person name="Gryganskyi A."/>
            <person name="Culley D."/>
            <person name="Magnuson J.K."/>
            <person name="James T.Y."/>
            <person name="O'Malley M.A."/>
            <person name="Stajich J.E."/>
            <person name="Spatafora J.W."/>
            <person name="Visel A."/>
            <person name="Grigoriev I.V."/>
        </authorList>
    </citation>
    <scope>NUCLEOTIDE SEQUENCE [LARGE SCALE GENOMIC DNA]</scope>
    <source>
        <strain evidence="1 2">CBS 115471</strain>
    </source>
</reference>